<organism evidence="2 3">
    <name type="scientific">Spinacia oleracea</name>
    <name type="common">Spinach</name>
    <dbReference type="NCBI Taxonomy" id="3562"/>
    <lineage>
        <taxon>Eukaryota</taxon>
        <taxon>Viridiplantae</taxon>
        <taxon>Streptophyta</taxon>
        <taxon>Embryophyta</taxon>
        <taxon>Tracheophyta</taxon>
        <taxon>Spermatophyta</taxon>
        <taxon>Magnoliopsida</taxon>
        <taxon>eudicotyledons</taxon>
        <taxon>Gunneridae</taxon>
        <taxon>Pentapetalae</taxon>
        <taxon>Caryophyllales</taxon>
        <taxon>Chenopodiaceae</taxon>
        <taxon>Chenopodioideae</taxon>
        <taxon>Anserineae</taxon>
        <taxon>Spinacia</taxon>
    </lineage>
</organism>
<dbReference type="Proteomes" id="UP000813463">
    <property type="component" value="Chromosome 2"/>
</dbReference>
<protein>
    <recommendedName>
        <fullName evidence="4">Retrotransposon gag domain-containing protein</fullName>
    </recommendedName>
</protein>
<gene>
    <name evidence="3" type="primary">LOC110781865</name>
</gene>
<reference evidence="2" key="1">
    <citation type="journal article" date="2021" name="Nat. Commun.">
        <title>Genomic analyses provide insights into spinach domestication and the genetic basis of agronomic traits.</title>
        <authorList>
            <person name="Cai X."/>
            <person name="Sun X."/>
            <person name="Xu C."/>
            <person name="Sun H."/>
            <person name="Wang X."/>
            <person name="Ge C."/>
            <person name="Zhang Z."/>
            <person name="Wang Q."/>
            <person name="Fei Z."/>
            <person name="Jiao C."/>
            <person name="Wang Q."/>
        </authorList>
    </citation>
    <scope>NUCLEOTIDE SEQUENCE [LARGE SCALE GENOMIC DNA]</scope>
    <source>
        <strain evidence="2">cv. Varoflay</strain>
    </source>
</reference>
<keyword evidence="2" id="KW-1185">Reference proteome</keyword>
<sequence length="177" mass="20509">MTSSGNIPIDGTRNDNDVNDGNGNHKSALTLEGMQERIEELRKDPISGDTPGETSDNRMDLMRLIMSELLQGNRQNPRSEQEECSNMFKKFSSHNPPTYDGKPDPTEFEEWISDMEKLFDATQCPEKWKVNYAVFYLKGQANLWWKNVRGIQNEPGFGWEKLTEAMREQFYPYSLQM</sequence>
<proteinExistence type="predicted"/>
<evidence type="ECO:0000256" key="1">
    <source>
        <dbReference type="SAM" id="MobiDB-lite"/>
    </source>
</evidence>
<dbReference type="GeneID" id="110781865"/>
<dbReference type="RefSeq" id="XP_056691471.1">
    <property type="nucleotide sequence ID" value="XM_056835493.1"/>
</dbReference>
<feature type="region of interest" description="Disordered" evidence="1">
    <location>
        <begin position="1"/>
        <end position="27"/>
    </location>
</feature>
<evidence type="ECO:0000313" key="3">
    <source>
        <dbReference type="RefSeq" id="XP_056691471.1"/>
    </source>
</evidence>
<reference evidence="3" key="2">
    <citation type="submission" date="2025-08" db="UniProtKB">
        <authorList>
            <consortium name="RefSeq"/>
        </authorList>
    </citation>
    <scope>IDENTIFICATION</scope>
    <source>
        <tissue evidence="3">Leaf</tissue>
    </source>
</reference>
<accession>A0ABM3R779</accession>
<evidence type="ECO:0000313" key="2">
    <source>
        <dbReference type="Proteomes" id="UP000813463"/>
    </source>
</evidence>
<name>A0ABM3R779_SPIOL</name>
<evidence type="ECO:0008006" key="4">
    <source>
        <dbReference type="Google" id="ProtNLM"/>
    </source>
</evidence>